<protein>
    <submittedName>
        <fullName evidence="2">2185_t:CDS:1</fullName>
    </submittedName>
</protein>
<keyword evidence="1" id="KW-0732">Signal</keyword>
<gene>
    <name evidence="2" type="ORF">AMORRO_LOCUS12291</name>
</gene>
<comment type="caution">
    <text evidence="2">The sequence shown here is derived from an EMBL/GenBank/DDBJ whole genome shotgun (WGS) entry which is preliminary data.</text>
</comment>
<feature type="chain" id="PRO_5040337824" evidence="1">
    <location>
        <begin position="21"/>
        <end position="124"/>
    </location>
</feature>
<organism evidence="2 3">
    <name type="scientific">Acaulospora morrowiae</name>
    <dbReference type="NCBI Taxonomy" id="94023"/>
    <lineage>
        <taxon>Eukaryota</taxon>
        <taxon>Fungi</taxon>
        <taxon>Fungi incertae sedis</taxon>
        <taxon>Mucoromycota</taxon>
        <taxon>Glomeromycotina</taxon>
        <taxon>Glomeromycetes</taxon>
        <taxon>Diversisporales</taxon>
        <taxon>Acaulosporaceae</taxon>
        <taxon>Acaulospora</taxon>
    </lineage>
</organism>
<evidence type="ECO:0000313" key="2">
    <source>
        <dbReference type="EMBL" id="CAG8703995.1"/>
    </source>
</evidence>
<accession>A0A9N9HST7</accession>
<proteinExistence type="predicted"/>
<evidence type="ECO:0000256" key="1">
    <source>
        <dbReference type="SAM" id="SignalP"/>
    </source>
</evidence>
<keyword evidence="3" id="KW-1185">Reference proteome</keyword>
<dbReference type="Proteomes" id="UP000789342">
    <property type="component" value="Unassembled WGS sequence"/>
</dbReference>
<dbReference type="OrthoDB" id="2407585at2759"/>
<dbReference type="AlphaFoldDB" id="A0A9N9HST7"/>
<feature type="signal peptide" evidence="1">
    <location>
        <begin position="1"/>
        <end position="20"/>
    </location>
</feature>
<evidence type="ECO:0000313" key="3">
    <source>
        <dbReference type="Proteomes" id="UP000789342"/>
    </source>
</evidence>
<dbReference type="EMBL" id="CAJVPV010017758">
    <property type="protein sequence ID" value="CAG8703995.1"/>
    <property type="molecule type" value="Genomic_DNA"/>
</dbReference>
<reference evidence="2" key="1">
    <citation type="submission" date="2021-06" db="EMBL/GenBank/DDBJ databases">
        <authorList>
            <person name="Kallberg Y."/>
            <person name="Tangrot J."/>
            <person name="Rosling A."/>
        </authorList>
    </citation>
    <scope>NUCLEOTIDE SEQUENCE</scope>
    <source>
        <strain evidence="2">CL551</strain>
    </source>
</reference>
<name>A0A9N9HST7_9GLOM</name>
<sequence length="124" mass="13883">MKSISILSIFLIFVAVVTQASPVKRCDTKIGPNLYTDGVRFKDLYAGLSKDLIKINNKYDEFLNSFHDSVTEAAKKDGLPLPDFLDVWNNNYKEFVADSKFISEKLAAKAAAFGKKLEEAKKKS</sequence>